<dbReference type="Proteomes" id="UP000283975">
    <property type="component" value="Unassembled WGS sequence"/>
</dbReference>
<name>A0A414ALX7_9FIRM</name>
<dbReference type="EMBL" id="QSHZ01000036">
    <property type="protein sequence ID" value="RHC50633.1"/>
    <property type="molecule type" value="Genomic_DNA"/>
</dbReference>
<proteinExistence type="predicted"/>
<protein>
    <submittedName>
        <fullName evidence="1">Uncharacterized protein</fullName>
    </submittedName>
</protein>
<accession>A0A414ALX7</accession>
<organism evidence="1 2">
    <name type="scientific">Enterocloster bolteae</name>
    <dbReference type="NCBI Taxonomy" id="208479"/>
    <lineage>
        <taxon>Bacteria</taxon>
        <taxon>Bacillati</taxon>
        <taxon>Bacillota</taxon>
        <taxon>Clostridia</taxon>
        <taxon>Lachnospirales</taxon>
        <taxon>Lachnospiraceae</taxon>
        <taxon>Enterocloster</taxon>
    </lineage>
</organism>
<dbReference type="AlphaFoldDB" id="A0A414ALX7"/>
<comment type="caution">
    <text evidence="1">The sequence shown here is derived from an EMBL/GenBank/DDBJ whole genome shotgun (WGS) entry which is preliminary data.</text>
</comment>
<sequence length="98" mass="10959">MSNEKNAFEQLLSEVEIPEFGTIQAGQTVAITAGAKLPVVMLTDDSALRFCLQTCVRRDASRNGRIVWLRDTADLSRFWISEQLIEEAAKDNRMTVIG</sequence>
<evidence type="ECO:0000313" key="2">
    <source>
        <dbReference type="Proteomes" id="UP000283975"/>
    </source>
</evidence>
<reference evidence="1 2" key="1">
    <citation type="submission" date="2018-08" db="EMBL/GenBank/DDBJ databases">
        <title>A genome reference for cultivated species of the human gut microbiota.</title>
        <authorList>
            <person name="Zou Y."/>
            <person name="Xue W."/>
            <person name="Luo G."/>
        </authorList>
    </citation>
    <scope>NUCLEOTIDE SEQUENCE [LARGE SCALE GENOMIC DNA]</scope>
    <source>
        <strain evidence="1 2">AM35-14</strain>
    </source>
</reference>
<gene>
    <name evidence="1" type="ORF">DW839_25565</name>
</gene>
<evidence type="ECO:0000313" key="1">
    <source>
        <dbReference type="EMBL" id="RHC50633.1"/>
    </source>
</evidence>
<dbReference type="RefSeq" id="WP_002572633.1">
    <property type="nucleotide sequence ID" value="NZ_CATYQV010000045.1"/>
</dbReference>